<dbReference type="EMBL" id="JYDS01000081">
    <property type="protein sequence ID" value="KRZ26717.1"/>
    <property type="molecule type" value="Genomic_DNA"/>
</dbReference>
<evidence type="ECO:0000313" key="3">
    <source>
        <dbReference type="Proteomes" id="UP000054805"/>
    </source>
</evidence>
<reference evidence="2 3" key="1">
    <citation type="submission" date="2015-01" db="EMBL/GenBank/DDBJ databases">
        <title>Evolution of Trichinella species and genotypes.</title>
        <authorList>
            <person name="Korhonen P.K."/>
            <person name="Edoardo P."/>
            <person name="Giuseppe L.R."/>
            <person name="Gasser R.B."/>
        </authorList>
    </citation>
    <scope>NUCLEOTIDE SEQUENCE [LARGE SCALE GENOMIC DNA]</scope>
    <source>
        <strain evidence="2">ISS588</strain>
    </source>
</reference>
<evidence type="ECO:0000313" key="2">
    <source>
        <dbReference type="EMBL" id="KRZ26717.1"/>
    </source>
</evidence>
<sequence>MKCWGNSLNVESLSSMEDNSQTEQVVDIINLIETTLPATSVPETTTEATILNLPFTEGVVLIGALVILLYWEEIEAKIYGRRSTEENILCQKPRHGFSTTPVGRLEKLRRQMKFIEEVPLEERVKKQSNIQID</sequence>
<keyword evidence="1" id="KW-0812">Transmembrane</keyword>
<keyword evidence="3" id="KW-1185">Reference proteome</keyword>
<feature type="transmembrane region" description="Helical" evidence="1">
    <location>
        <begin position="50"/>
        <end position="71"/>
    </location>
</feature>
<accession>A0A0V1IVU2</accession>
<dbReference type="Proteomes" id="UP000054805">
    <property type="component" value="Unassembled WGS sequence"/>
</dbReference>
<keyword evidence="1" id="KW-0472">Membrane</keyword>
<protein>
    <submittedName>
        <fullName evidence="2">Uncharacterized protein</fullName>
    </submittedName>
</protein>
<organism evidence="2 3">
    <name type="scientific">Trichinella pseudospiralis</name>
    <name type="common">Parasitic roundworm</name>
    <dbReference type="NCBI Taxonomy" id="6337"/>
    <lineage>
        <taxon>Eukaryota</taxon>
        <taxon>Metazoa</taxon>
        <taxon>Ecdysozoa</taxon>
        <taxon>Nematoda</taxon>
        <taxon>Enoplea</taxon>
        <taxon>Dorylaimia</taxon>
        <taxon>Trichinellida</taxon>
        <taxon>Trichinellidae</taxon>
        <taxon>Trichinella</taxon>
    </lineage>
</organism>
<keyword evidence="1" id="KW-1133">Transmembrane helix</keyword>
<evidence type="ECO:0000256" key="1">
    <source>
        <dbReference type="SAM" id="Phobius"/>
    </source>
</evidence>
<name>A0A0V1IVU2_TRIPS</name>
<gene>
    <name evidence="2" type="ORF">T4B_5794</name>
</gene>
<comment type="caution">
    <text evidence="2">The sequence shown here is derived from an EMBL/GenBank/DDBJ whole genome shotgun (WGS) entry which is preliminary data.</text>
</comment>
<proteinExistence type="predicted"/>
<dbReference type="AlphaFoldDB" id="A0A0V1IVU2"/>